<dbReference type="GO" id="GO:0071555">
    <property type="term" value="P:cell wall organization"/>
    <property type="evidence" value="ECO:0007669"/>
    <property type="project" value="UniProtKB-UniRule"/>
</dbReference>
<dbReference type="InterPro" id="IPR005490">
    <property type="entry name" value="LD_TPept_cat_dom"/>
</dbReference>
<dbReference type="Pfam" id="PF03734">
    <property type="entry name" value="YkuD"/>
    <property type="match status" value="1"/>
</dbReference>
<organism evidence="10 11">
    <name type="scientific">Actinoplanes missouriensis (strain ATCC 14538 / DSM 43046 / CBS 188.64 / JCM 3121 / NBRC 102363 / NCIMB 12654 / NRRL B-3342 / UNCC 431)</name>
    <dbReference type="NCBI Taxonomy" id="512565"/>
    <lineage>
        <taxon>Bacteria</taxon>
        <taxon>Bacillati</taxon>
        <taxon>Actinomycetota</taxon>
        <taxon>Actinomycetes</taxon>
        <taxon>Micromonosporales</taxon>
        <taxon>Micromonosporaceae</taxon>
        <taxon>Actinoplanes</taxon>
    </lineage>
</organism>
<evidence type="ECO:0000313" key="11">
    <source>
        <dbReference type="Proteomes" id="UP000007882"/>
    </source>
</evidence>
<evidence type="ECO:0000256" key="4">
    <source>
        <dbReference type="ARBA" id="ARBA00022984"/>
    </source>
</evidence>
<evidence type="ECO:0000259" key="9">
    <source>
        <dbReference type="PROSITE" id="PS52029"/>
    </source>
</evidence>
<feature type="chain" id="PRO_5038977569" evidence="8">
    <location>
        <begin position="20"/>
        <end position="268"/>
    </location>
</feature>
<keyword evidence="3 6" id="KW-0133">Cell shape</keyword>
<dbReference type="PANTHER" id="PTHR30582:SF2">
    <property type="entry name" value="L,D-TRANSPEPTIDASE YCIB-RELATED"/>
    <property type="match status" value="1"/>
</dbReference>
<dbReference type="Proteomes" id="UP000007882">
    <property type="component" value="Chromosome"/>
</dbReference>
<keyword evidence="8" id="KW-0732">Signal</keyword>
<dbReference type="UniPathway" id="UPA00219"/>
<evidence type="ECO:0000256" key="8">
    <source>
        <dbReference type="SAM" id="SignalP"/>
    </source>
</evidence>
<accession>I0GX94</accession>
<dbReference type="GO" id="GO:0071972">
    <property type="term" value="F:peptidoglycan L,D-transpeptidase activity"/>
    <property type="evidence" value="ECO:0007669"/>
    <property type="project" value="TreeGrafter"/>
</dbReference>
<dbReference type="GO" id="GO:0016740">
    <property type="term" value="F:transferase activity"/>
    <property type="evidence" value="ECO:0007669"/>
    <property type="project" value="UniProtKB-KW"/>
</dbReference>
<dbReference type="EMBL" id="AP012319">
    <property type="protein sequence ID" value="BAL85381.1"/>
    <property type="molecule type" value="Genomic_DNA"/>
</dbReference>
<evidence type="ECO:0000256" key="6">
    <source>
        <dbReference type="PROSITE-ProRule" id="PRU01373"/>
    </source>
</evidence>
<dbReference type="CDD" id="cd16913">
    <property type="entry name" value="YkuD_like"/>
    <property type="match status" value="1"/>
</dbReference>
<dbReference type="GO" id="GO:0005576">
    <property type="term" value="C:extracellular region"/>
    <property type="evidence" value="ECO:0007669"/>
    <property type="project" value="TreeGrafter"/>
</dbReference>
<dbReference type="eggNOG" id="COG3409">
    <property type="taxonomic scope" value="Bacteria"/>
</dbReference>
<name>I0GX94_ACTM4</name>
<dbReference type="PATRIC" id="fig|512565.3.peg.165"/>
<dbReference type="InterPro" id="IPR050979">
    <property type="entry name" value="LD-transpeptidase"/>
</dbReference>
<feature type="domain" description="L,D-TPase catalytic" evidence="9">
    <location>
        <begin position="149"/>
        <end position="268"/>
    </location>
</feature>
<feature type="region of interest" description="Disordered" evidence="7">
    <location>
        <begin position="25"/>
        <end position="77"/>
    </location>
</feature>
<dbReference type="GO" id="GO:0008360">
    <property type="term" value="P:regulation of cell shape"/>
    <property type="evidence" value="ECO:0007669"/>
    <property type="project" value="UniProtKB-UniRule"/>
</dbReference>
<dbReference type="InterPro" id="IPR038063">
    <property type="entry name" value="Transpep_catalytic_dom"/>
</dbReference>
<evidence type="ECO:0000256" key="5">
    <source>
        <dbReference type="ARBA" id="ARBA00023316"/>
    </source>
</evidence>
<dbReference type="RefSeq" id="WP_014440281.1">
    <property type="nucleotide sequence ID" value="NC_017093.1"/>
</dbReference>
<dbReference type="AlphaFoldDB" id="I0GX94"/>
<dbReference type="SUPFAM" id="SSF141523">
    <property type="entry name" value="L,D-transpeptidase catalytic domain-like"/>
    <property type="match status" value="1"/>
</dbReference>
<dbReference type="Gene3D" id="1.10.101.10">
    <property type="entry name" value="PGBD-like superfamily/PGBD"/>
    <property type="match status" value="1"/>
</dbReference>
<dbReference type="GO" id="GO:0018104">
    <property type="term" value="P:peptidoglycan-protein cross-linking"/>
    <property type="evidence" value="ECO:0007669"/>
    <property type="project" value="TreeGrafter"/>
</dbReference>
<feature type="active site" description="Proton donor/acceptor" evidence="6">
    <location>
        <position position="228"/>
    </location>
</feature>
<feature type="active site" description="Nucleophile" evidence="6">
    <location>
        <position position="242"/>
    </location>
</feature>
<proteinExistence type="predicted"/>
<dbReference type="SUPFAM" id="SSF47090">
    <property type="entry name" value="PGBD-like"/>
    <property type="match status" value="1"/>
</dbReference>
<dbReference type="InterPro" id="IPR036365">
    <property type="entry name" value="PGBD-like_sf"/>
</dbReference>
<dbReference type="Gene3D" id="2.40.440.10">
    <property type="entry name" value="L,D-transpeptidase catalytic domain-like"/>
    <property type="match status" value="1"/>
</dbReference>
<dbReference type="InterPro" id="IPR002477">
    <property type="entry name" value="Peptidoglycan-bd-like"/>
</dbReference>
<dbReference type="PROSITE" id="PS51257">
    <property type="entry name" value="PROKAR_LIPOPROTEIN"/>
    <property type="match status" value="1"/>
</dbReference>
<feature type="signal peptide" evidence="8">
    <location>
        <begin position="1"/>
        <end position="19"/>
    </location>
</feature>
<sequence length="268" mass="28283">MRRALLITAALTTASALVAGCDPSDPVATGPAASPVPSQASSAPTSSAGPASPAAPTSSAAATPASPEGPPKKLRPGAEGAEVLALQNRLTALGYWNGKPDGKFGSTTQQAVFALQKTAKLGRDGVVGPRTHQALERGVRPAAKSTSGKFVEIDLKRQLLLLVQDGRVEQIFNTSTGSNEYYEQDGETYLADTPRGRFRVSRQIDGWRNAPLGLLWRPKYFNGGIAVHGAPSVPAHPASHGCARVSIAAMNWLWSHDEIPVKTRVWVY</sequence>
<dbReference type="PROSITE" id="PS52029">
    <property type="entry name" value="LD_TPASE"/>
    <property type="match status" value="1"/>
</dbReference>
<protein>
    <submittedName>
        <fullName evidence="10">Putative peptidoglycan binding protein</fullName>
    </submittedName>
</protein>
<comment type="pathway">
    <text evidence="1 6">Cell wall biogenesis; peptidoglycan biosynthesis.</text>
</comment>
<reference evidence="10 11" key="1">
    <citation type="submission" date="2012-02" db="EMBL/GenBank/DDBJ databases">
        <title>Complete genome sequence of Actinoplanes missouriensis 431 (= NBRC 102363).</title>
        <authorList>
            <person name="Ohnishi Y."/>
            <person name="Ishikawa J."/>
            <person name="Sekine M."/>
            <person name="Hosoyama A."/>
            <person name="Harada T."/>
            <person name="Narita H."/>
            <person name="Hata T."/>
            <person name="Konno Y."/>
            <person name="Tutikane K."/>
            <person name="Fujita N."/>
            <person name="Horinouchi S."/>
            <person name="Hayakawa M."/>
        </authorList>
    </citation>
    <scope>NUCLEOTIDE SEQUENCE [LARGE SCALE GENOMIC DNA]</scope>
    <source>
        <strain evidence="11">ATCC 14538 / DSM 43046 / CBS 188.64 / JCM 3121 / NBRC 102363 / NCIMB 12654 / NRRL B-3342 / UNCC 431</strain>
    </source>
</reference>
<keyword evidence="2" id="KW-0808">Transferase</keyword>
<dbReference type="Pfam" id="PF01471">
    <property type="entry name" value="PG_binding_1"/>
    <property type="match status" value="1"/>
</dbReference>
<dbReference type="KEGG" id="ams:AMIS_1610"/>
<dbReference type="InterPro" id="IPR036366">
    <property type="entry name" value="PGBDSf"/>
</dbReference>
<keyword evidence="5 6" id="KW-0961">Cell wall biogenesis/degradation</keyword>
<evidence type="ECO:0000313" key="10">
    <source>
        <dbReference type="EMBL" id="BAL85381.1"/>
    </source>
</evidence>
<feature type="compositionally biased region" description="Low complexity" evidence="7">
    <location>
        <begin position="30"/>
        <end position="66"/>
    </location>
</feature>
<keyword evidence="11" id="KW-1185">Reference proteome</keyword>
<gene>
    <name evidence="10" type="ordered locus">AMIS_1610</name>
</gene>
<dbReference type="HOGENOM" id="CLU_069585_2_0_11"/>
<dbReference type="eggNOG" id="COG1376">
    <property type="taxonomic scope" value="Bacteria"/>
</dbReference>
<evidence type="ECO:0000256" key="3">
    <source>
        <dbReference type="ARBA" id="ARBA00022960"/>
    </source>
</evidence>
<evidence type="ECO:0000256" key="2">
    <source>
        <dbReference type="ARBA" id="ARBA00022679"/>
    </source>
</evidence>
<dbReference type="PANTHER" id="PTHR30582">
    <property type="entry name" value="L,D-TRANSPEPTIDASE"/>
    <property type="match status" value="1"/>
</dbReference>
<evidence type="ECO:0000256" key="7">
    <source>
        <dbReference type="SAM" id="MobiDB-lite"/>
    </source>
</evidence>
<keyword evidence="4 6" id="KW-0573">Peptidoglycan synthesis</keyword>
<evidence type="ECO:0000256" key="1">
    <source>
        <dbReference type="ARBA" id="ARBA00004752"/>
    </source>
</evidence>